<dbReference type="Pfam" id="PF01541">
    <property type="entry name" value="GIY-YIG"/>
    <property type="match status" value="1"/>
</dbReference>
<dbReference type="EMBL" id="PIPF01000004">
    <property type="protein sequence ID" value="RWU84486.1"/>
    <property type="molecule type" value="Genomic_DNA"/>
</dbReference>
<comment type="similarity">
    <text evidence="1">Belongs to the UPF0213 family.</text>
</comment>
<gene>
    <name evidence="3" type="ORF">B277_04854</name>
    <name evidence="4" type="ORF">CWN80_04895</name>
</gene>
<feature type="domain" description="GIY-YIG" evidence="2">
    <location>
        <begin position="1"/>
        <end position="75"/>
    </location>
</feature>
<proteinExistence type="inferred from homology"/>
<dbReference type="RefSeq" id="WP_007925692.1">
    <property type="nucleotide sequence ID" value="NZ_ALWX01000017.1"/>
</dbReference>
<reference evidence="4" key="3">
    <citation type="submission" date="2017-11" db="EMBL/GenBank/DDBJ databases">
        <authorList>
            <person name="Seuylemezian A."/>
            <person name="Cooper K."/>
            <person name="Vaishampayan P."/>
        </authorList>
    </citation>
    <scope>NUCLEOTIDE SEQUENCE</scope>
    <source>
        <strain evidence="4">PVAS-1</strain>
    </source>
</reference>
<comment type="caution">
    <text evidence="3">The sequence shown here is derived from an EMBL/GenBank/DDBJ whole genome shotgun (WGS) entry which is preliminary data.</text>
</comment>
<dbReference type="STRING" id="1210046.B277_04854"/>
<dbReference type="InterPro" id="IPR050190">
    <property type="entry name" value="UPF0213_domain"/>
</dbReference>
<dbReference type="PATRIC" id="fig|1210046.3.peg.941"/>
<dbReference type="SUPFAM" id="SSF82771">
    <property type="entry name" value="GIY-YIG endonuclease"/>
    <property type="match status" value="1"/>
</dbReference>
<evidence type="ECO:0000313" key="4">
    <source>
        <dbReference type="EMBL" id="RWU84486.1"/>
    </source>
</evidence>
<dbReference type="InterPro" id="IPR035901">
    <property type="entry name" value="GIY-YIG_endonuc_sf"/>
</dbReference>
<protein>
    <submittedName>
        <fullName evidence="3">Excinuclease ABC subunit C domain-containing protein</fullName>
    </submittedName>
    <submittedName>
        <fullName evidence="4">GIY-YIG nuclease family protein</fullName>
    </submittedName>
</protein>
<dbReference type="PANTHER" id="PTHR34477">
    <property type="entry name" value="UPF0213 PROTEIN YHBQ"/>
    <property type="match status" value="1"/>
</dbReference>
<dbReference type="PROSITE" id="PS50164">
    <property type="entry name" value="GIY_YIG"/>
    <property type="match status" value="1"/>
</dbReference>
<dbReference type="eggNOG" id="COG2827">
    <property type="taxonomic scope" value="Bacteria"/>
</dbReference>
<sequence length="92" mass="10456">MAHVYILRCADGSYYVGSARNLESRMRQHGEGGGSAYTKSRMPVELVWAAETPRVTQAYAIERQIHGWSRAKKEALIRGDFDAIQMLARRRT</sequence>
<evidence type="ECO:0000313" key="6">
    <source>
        <dbReference type="Proteomes" id="UP000288711"/>
    </source>
</evidence>
<organism evidence="3 5">
    <name type="scientific">Janibacter hoylei PVAS-1</name>
    <dbReference type="NCBI Taxonomy" id="1210046"/>
    <lineage>
        <taxon>Bacteria</taxon>
        <taxon>Bacillati</taxon>
        <taxon>Actinomycetota</taxon>
        <taxon>Actinomycetes</taxon>
        <taxon>Micrococcales</taxon>
        <taxon>Intrasporangiaceae</taxon>
        <taxon>Janibacter</taxon>
    </lineage>
</organism>
<dbReference type="Gene3D" id="3.40.1440.10">
    <property type="entry name" value="GIY-YIG endonuclease"/>
    <property type="match status" value="1"/>
</dbReference>
<dbReference type="Proteomes" id="UP000288711">
    <property type="component" value="Unassembled WGS sequence"/>
</dbReference>
<dbReference type="EMBL" id="ALWX01000017">
    <property type="protein sequence ID" value="EKA61963.1"/>
    <property type="molecule type" value="Genomic_DNA"/>
</dbReference>
<keyword evidence="6" id="KW-1185">Reference proteome</keyword>
<dbReference type="InterPro" id="IPR000305">
    <property type="entry name" value="GIY-YIG_endonuc"/>
</dbReference>
<name>K1ERY6_9MICO</name>
<evidence type="ECO:0000259" key="2">
    <source>
        <dbReference type="PROSITE" id="PS50164"/>
    </source>
</evidence>
<dbReference type="OrthoDB" id="9797095at2"/>
<evidence type="ECO:0000313" key="5">
    <source>
        <dbReference type="Proteomes" id="UP000004474"/>
    </source>
</evidence>
<accession>K1ERY6</accession>
<evidence type="ECO:0000256" key="1">
    <source>
        <dbReference type="ARBA" id="ARBA00007435"/>
    </source>
</evidence>
<dbReference type="CDD" id="cd10456">
    <property type="entry name" value="GIY-YIG_UPF0213"/>
    <property type="match status" value="1"/>
</dbReference>
<evidence type="ECO:0000313" key="3">
    <source>
        <dbReference type="EMBL" id="EKA61963.1"/>
    </source>
</evidence>
<reference evidence="4 6" key="1">
    <citation type="journal article" date="2009" name="Int. J. Syst. Evol. Microbiol.">
        <title>Janibacter hoylei sp. nov., Bacillus isronensis sp. nov. and Bacillus aryabhattai sp. nov., isolated from cryotubes used for collecting air from the upper atmosphere.</title>
        <authorList>
            <person name="Shivaji S."/>
            <person name="Chaturvedi P."/>
            <person name="Begum Z."/>
            <person name="Pindi P.K."/>
            <person name="Manorama R."/>
            <person name="Padmanaban D.A."/>
            <person name="Shouche Y.S."/>
            <person name="Pawar S."/>
            <person name="Vaishampayan P."/>
            <person name="Dutt C.B."/>
            <person name="Datta G.N."/>
            <person name="Manchanda R.K."/>
            <person name="Rao U.R."/>
            <person name="Bhargava P.M."/>
            <person name="Narlikar J.V."/>
        </authorList>
    </citation>
    <scope>NUCLEOTIDE SEQUENCE [LARGE SCALE GENOMIC DNA]</scope>
    <source>
        <strain evidence="4 6">PVAS-1</strain>
    </source>
</reference>
<dbReference type="AlphaFoldDB" id="K1ERY6"/>
<dbReference type="Proteomes" id="UP000004474">
    <property type="component" value="Unassembled WGS sequence"/>
</dbReference>
<reference evidence="3 5" key="2">
    <citation type="journal article" date="2012" name="J. Bacteriol.">
        <title>Genome Sequence of Janibacter hoylei MTCC8307, Isolated from the Stratospheric Air.</title>
        <authorList>
            <person name="Pawar S.P."/>
            <person name="Dhotre D.P."/>
            <person name="Shetty S.A."/>
            <person name="Chowdhury S.P."/>
            <person name="Chaudhari B.L."/>
            <person name="Shouche Y.S."/>
        </authorList>
    </citation>
    <scope>NUCLEOTIDE SEQUENCE [LARGE SCALE GENOMIC DNA]</scope>
    <source>
        <strain evidence="3 5">PVAS-1</strain>
    </source>
</reference>
<dbReference type="PANTHER" id="PTHR34477:SF1">
    <property type="entry name" value="UPF0213 PROTEIN YHBQ"/>
    <property type="match status" value="1"/>
</dbReference>